<comment type="caution">
    <text evidence="4">The sequence shown here is derived from an EMBL/GenBank/DDBJ whole genome shotgun (WGS) entry which is preliminary data.</text>
</comment>
<dbReference type="GO" id="GO:0005576">
    <property type="term" value="C:extracellular region"/>
    <property type="evidence" value="ECO:0007669"/>
    <property type="project" value="TreeGrafter"/>
</dbReference>
<proteinExistence type="predicted"/>
<evidence type="ECO:0000259" key="3">
    <source>
        <dbReference type="Pfam" id="PF05617"/>
    </source>
</evidence>
<reference evidence="4" key="1">
    <citation type="submission" date="2020-06" db="EMBL/GenBank/DDBJ databases">
        <authorList>
            <person name="Li T."/>
            <person name="Hu X."/>
            <person name="Zhang T."/>
            <person name="Song X."/>
            <person name="Zhang H."/>
            <person name="Dai N."/>
            <person name="Sheng W."/>
            <person name="Hou X."/>
            <person name="Wei L."/>
        </authorList>
    </citation>
    <scope>NUCLEOTIDE SEQUENCE</scope>
    <source>
        <strain evidence="4">K16</strain>
        <tissue evidence="4">Leaf</tissue>
    </source>
</reference>
<sequence length="142" mass="14618">MSKLSLIHAAVAFVACTSILATPALAHLLGNLGFLGGGLGVVNVNQCLNVVLGVPGCLHELIYSALSLQARLLDPACCKAFLQIDESCWPKVFPLSSAFLPSLDSYCTGIQGVSQTPPPPCTSTDGAGNDPTEEGDGDDDSD</sequence>
<evidence type="ECO:0000313" key="5">
    <source>
        <dbReference type="Proteomes" id="UP001289374"/>
    </source>
</evidence>
<dbReference type="EMBL" id="JACGWL010000011">
    <property type="protein sequence ID" value="KAK4391540.1"/>
    <property type="molecule type" value="Genomic_DNA"/>
</dbReference>
<accession>A0AAE1WDY4</accession>
<dbReference type="PANTHER" id="PTHR31181:SF67">
    <property type="entry name" value="PROLAMIN-LIKE PROTEIN (DUF1278)"/>
    <property type="match status" value="1"/>
</dbReference>
<evidence type="ECO:0000256" key="2">
    <source>
        <dbReference type="SAM" id="MobiDB-lite"/>
    </source>
</evidence>
<reference evidence="4" key="2">
    <citation type="journal article" date="2024" name="Plant">
        <title>Genomic evolution and insights into agronomic trait innovations of Sesamum species.</title>
        <authorList>
            <person name="Miao H."/>
            <person name="Wang L."/>
            <person name="Qu L."/>
            <person name="Liu H."/>
            <person name="Sun Y."/>
            <person name="Le M."/>
            <person name="Wang Q."/>
            <person name="Wei S."/>
            <person name="Zheng Y."/>
            <person name="Lin W."/>
            <person name="Duan Y."/>
            <person name="Cao H."/>
            <person name="Xiong S."/>
            <person name="Wang X."/>
            <person name="Wei L."/>
            <person name="Li C."/>
            <person name="Ma Q."/>
            <person name="Ju M."/>
            <person name="Zhao R."/>
            <person name="Li G."/>
            <person name="Mu C."/>
            <person name="Tian Q."/>
            <person name="Mei H."/>
            <person name="Zhang T."/>
            <person name="Gao T."/>
            <person name="Zhang H."/>
        </authorList>
    </citation>
    <scope>NUCLEOTIDE SEQUENCE</scope>
    <source>
        <strain evidence="4">K16</strain>
    </source>
</reference>
<dbReference type="GO" id="GO:0080155">
    <property type="term" value="P:regulation of double fertilization forming a zygote and endosperm"/>
    <property type="evidence" value="ECO:0007669"/>
    <property type="project" value="TreeGrafter"/>
</dbReference>
<feature type="domain" description="Prolamin-like" evidence="3">
    <location>
        <begin position="46"/>
        <end position="107"/>
    </location>
</feature>
<dbReference type="AlphaFoldDB" id="A0AAE1WDY4"/>
<dbReference type="GO" id="GO:0031982">
    <property type="term" value="C:vesicle"/>
    <property type="evidence" value="ECO:0007669"/>
    <property type="project" value="TreeGrafter"/>
</dbReference>
<dbReference type="PANTHER" id="PTHR31181">
    <property type="entry name" value="EGG CELL-SECRETED PROTEIN 1.4"/>
    <property type="match status" value="1"/>
</dbReference>
<dbReference type="Proteomes" id="UP001289374">
    <property type="component" value="Unassembled WGS sequence"/>
</dbReference>
<gene>
    <name evidence="4" type="ORF">Sango_1931800</name>
</gene>
<dbReference type="PROSITE" id="PS51257">
    <property type="entry name" value="PROKAR_LIPOPROTEIN"/>
    <property type="match status" value="1"/>
</dbReference>
<protein>
    <recommendedName>
        <fullName evidence="3">Prolamin-like domain-containing protein</fullName>
    </recommendedName>
</protein>
<keyword evidence="1" id="KW-0732">Signal</keyword>
<dbReference type="GO" id="GO:2000008">
    <property type="term" value="P:regulation of protein localization to cell surface"/>
    <property type="evidence" value="ECO:0007669"/>
    <property type="project" value="TreeGrafter"/>
</dbReference>
<organism evidence="4 5">
    <name type="scientific">Sesamum angolense</name>
    <dbReference type="NCBI Taxonomy" id="2727404"/>
    <lineage>
        <taxon>Eukaryota</taxon>
        <taxon>Viridiplantae</taxon>
        <taxon>Streptophyta</taxon>
        <taxon>Embryophyta</taxon>
        <taxon>Tracheophyta</taxon>
        <taxon>Spermatophyta</taxon>
        <taxon>Magnoliopsida</taxon>
        <taxon>eudicotyledons</taxon>
        <taxon>Gunneridae</taxon>
        <taxon>Pentapetalae</taxon>
        <taxon>asterids</taxon>
        <taxon>lamiids</taxon>
        <taxon>Lamiales</taxon>
        <taxon>Pedaliaceae</taxon>
        <taxon>Sesamum</taxon>
    </lineage>
</organism>
<feature type="region of interest" description="Disordered" evidence="2">
    <location>
        <begin position="114"/>
        <end position="142"/>
    </location>
</feature>
<keyword evidence="5" id="KW-1185">Reference proteome</keyword>
<evidence type="ECO:0000313" key="4">
    <source>
        <dbReference type="EMBL" id="KAK4391540.1"/>
    </source>
</evidence>
<feature type="compositionally biased region" description="Acidic residues" evidence="2">
    <location>
        <begin position="131"/>
        <end position="142"/>
    </location>
</feature>
<dbReference type="Pfam" id="PF05617">
    <property type="entry name" value="Prolamin_like"/>
    <property type="match status" value="1"/>
</dbReference>
<dbReference type="GO" id="GO:0009567">
    <property type="term" value="P:double fertilization forming a zygote and endosperm"/>
    <property type="evidence" value="ECO:0007669"/>
    <property type="project" value="TreeGrafter"/>
</dbReference>
<evidence type="ECO:0000256" key="1">
    <source>
        <dbReference type="ARBA" id="ARBA00022729"/>
    </source>
</evidence>
<name>A0AAE1WDY4_9LAMI</name>
<dbReference type="InterPro" id="IPR008502">
    <property type="entry name" value="Prolamin-like"/>
</dbReference>